<reference evidence="2" key="1">
    <citation type="journal article" date="2022" name="bioRxiv">
        <title>Sequencing and chromosome-scale assembly of the giantPleurodeles waltlgenome.</title>
        <authorList>
            <person name="Brown T."/>
            <person name="Elewa A."/>
            <person name="Iarovenko S."/>
            <person name="Subramanian E."/>
            <person name="Araus A.J."/>
            <person name="Petzold A."/>
            <person name="Susuki M."/>
            <person name="Suzuki K.-i.T."/>
            <person name="Hayashi T."/>
            <person name="Toyoda A."/>
            <person name="Oliveira C."/>
            <person name="Osipova E."/>
            <person name="Leigh N.D."/>
            <person name="Simon A."/>
            <person name="Yun M.H."/>
        </authorList>
    </citation>
    <scope>NUCLEOTIDE SEQUENCE</scope>
    <source>
        <strain evidence="2">20211129_DDA</strain>
        <tissue evidence="2">Liver</tissue>
    </source>
</reference>
<gene>
    <name evidence="2" type="ORF">NDU88_007623</name>
</gene>
<keyword evidence="3" id="KW-1185">Reference proteome</keyword>
<evidence type="ECO:0000313" key="3">
    <source>
        <dbReference type="Proteomes" id="UP001066276"/>
    </source>
</evidence>
<comment type="caution">
    <text evidence="2">The sequence shown here is derived from an EMBL/GenBank/DDBJ whole genome shotgun (WGS) entry which is preliminary data.</text>
</comment>
<dbReference type="EMBL" id="JANPWB010000012">
    <property type="protein sequence ID" value="KAJ1119437.1"/>
    <property type="molecule type" value="Genomic_DNA"/>
</dbReference>
<organism evidence="2 3">
    <name type="scientific">Pleurodeles waltl</name>
    <name type="common">Iberian ribbed newt</name>
    <dbReference type="NCBI Taxonomy" id="8319"/>
    <lineage>
        <taxon>Eukaryota</taxon>
        <taxon>Metazoa</taxon>
        <taxon>Chordata</taxon>
        <taxon>Craniata</taxon>
        <taxon>Vertebrata</taxon>
        <taxon>Euteleostomi</taxon>
        <taxon>Amphibia</taxon>
        <taxon>Batrachia</taxon>
        <taxon>Caudata</taxon>
        <taxon>Salamandroidea</taxon>
        <taxon>Salamandridae</taxon>
        <taxon>Pleurodelinae</taxon>
        <taxon>Pleurodeles</taxon>
    </lineage>
</organism>
<protein>
    <submittedName>
        <fullName evidence="2">Uncharacterized protein</fullName>
    </submittedName>
</protein>
<feature type="compositionally biased region" description="Basic and acidic residues" evidence="1">
    <location>
        <begin position="89"/>
        <end position="99"/>
    </location>
</feature>
<proteinExistence type="predicted"/>
<name>A0AAV7NWI4_PLEWA</name>
<feature type="region of interest" description="Disordered" evidence="1">
    <location>
        <begin position="1"/>
        <end position="40"/>
    </location>
</feature>
<accession>A0AAV7NWI4</accession>
<evidence type="ECO:0000313" key="2">
    <source>
        <dbReference type="EMBL" id="KAJ1119437.1"/>
    </source>
</evidence>
<feature type="region of interest" description="Disordered" evidence="1">
    <location>
        <begin position="66"/>
        <end position="99"/>
    </location>
</feature>
<dbReference type="AlphaFoldDB" id="A0AAV7NWI4"/>
<sequence length="99" mass="10541">MHGPRDAEGCCSTQSHSPACGRGGVLDPGPTLAERQRDDRTIDAIRAPIVNSGESACLARKGLVESGGSLPLPGRAGVRRYHLRSNPDPSRRYADFVTD</sequence>
<dbReference type="Proteomes" id="UP001066276">
    <property type="component" value="Chromosome 8"/>
</dbReference>
<evidence type="ECO:0000256" key="1">
    <source>
        <dbReference type="SAM" id="MobiDB-lite"/>
    </source>
</evidence>